<proteinExistence type="predicted"/>
<evidence type="ECO:0000256" key="1">
    <source>
        <dbReference type="SAM" id="Phobius"/>
    </source>
</evidence>
<protein>
    <submittedName>
        <fullName evidence="2">Uncharacterized protein</fullName>
    </submittedName>
</protein>
<sequence>MRIFFNLLVLLLPILTSAQPGMPNNPTPINGLVGLLAAAGVTYGLSEYARKQRKKKD</sequence>
<feature type="transmembrane region" description="Helical" evidence="1">
    <location>
        <begin position="28"/>
        <end position="46"/>
    </location>
</feature>
<keyword evidence="1" id="KW-0812">Transmembrane</keyword>
<keyword evidence="1" id="KW-1133">Transmembrane helix</keyword>
<dbReference type="EMBL" id="QPJS01000003">
    <property type="protein sequence ID" value="RCX03321.1"/>
    <property type="molecule type" value="Genomic_DNA"/>
</dbReference>
<accession>A0A369A2A4</accession>
<dbReference type="RefSeq" id="WP_160171978.1">
    <property type="nucleotide sequence ID" value="NZ_BHZF01000003.1"/>
</dbReference>
<evidence type="ECO:0000313" key="3">
    <source>
        <dbReference type="Proteomes" id="UP000253517"/>
    </source>
</evidence>
<evidence type="ECO:0000313" key="2">
    <source>
        <dbReference type="EMBL" id="RCX03321.1"/>
    </source>
</evidence>
<name>A0A369A2A4_9FLAO</name>
<comment type="caution">
    <text evidence="2">The sequence shown here is derived from an EMBL/GenBank/DDBJ whole genome shotgun (WGS) entry which is preliminary data.</text>
</comment>
<dbReference type="Proteomes" id="UP000253517">
    <property type="component" value="Unassembled WGS sequence"/>
</dbReference>
<reference evidence="2 3" key="1">
    <citation type="submission" date="2018-07" db="EMBL/GenBank/DDBJ databases">
        <title>Genomic Encyclopedia of Type Strains, Phase IV (KMG-IV): sequencing the most valuable type-strain genomes for metagenomic binning, comparative biology and taxonomic classification.</title>
        <authorList>
            <person name="Goeker M."/>
        </authorList>
    </citation>
    <scope>NUCLEOTIDE SEQUENCE [LARGE SCALE GENOMIC DNA]</scope>
    <source>
        <strain evidence="2 3">DSM 21410</strain>
    </source>
</reference>
<dbReference type="AlphaFoldDB" id="A0A369A2A4"/>
<keyword evidence="1" id="KW-0472">Membrane</keyword>
<keyword evidence="3" id="KW-1185">Reference proteome</keyword>
<gene>
    <name evidence="2" type="ORF">DES35_103206</name>
</gene>
<organism evidence="2 3">
    <name type="scientific">Schleiferia thermophila</name>
    <dbReference type="NCBI Taxonomy" id="884107"/>
    <lineage>
        <taxon>Bacteria</taxon>
        <taxon>Pseudomonadati</taxon>
        <taxon>Bacteroidota</taxon>
        <taxon>Flavobacteriia</taxon>
        <taxon>Flavobacteriales</taxon>
        <taxon>Schleiferiaceae</taxon>
        <taxon>Schleiferia</taxon>
    </lineage>
</organism>